<gene>
    <name evidence="4" type="ORF">SLA_4276</name>
</gene>
<dbReference type="NCBIfam" id="TIGR04539">
    <property type="entry name" value="tRNA_cyclodipep"/>
    <property type="match status" value="1"/>
</dbReference>
<dbReference type="Pfam" id="PF16715">
    <property type="entry name" value="CDPS"/>
    <property type="match status" value="1"/>
</dbReference>
<reference evidence="4 5" key="1">
    <citation type="journal article" date="2016" name="Genome Announc.">
        <title>Complete Genome Sequence of Thiostrepton-Producing Streptomyces laurentii ATCC 31255.</title>
        <authorList>
            <person name="Doi K."/>
            <person name="Fujino Y."/>
            <person name="Nagayoshi Y."/>
            <person name="Ohshima T."/>
            <person name="Ogata S."/>
        </authorList>
    </citation>
    <scope>NUCLEOTIDE SEQUENCE [LARGE SCALE GENOMIC DNA]</scope>
    <source>
        <strain evidence="4 5">ATCC 31255</strain>
    </source>
</reference>
<dbReference type="AlphaFoldDB" id="A0A160P2N5"/>
<evidence type="ECO:0000256" key="1">
    <source>
        <dbReference type="ARBA" id="ARBA00006034"/>
    </source>
</evidence>
<evidence type="ECO:0000313" key="5">
    <source>
        <dbReference type="Proteomes" id="UP000217676"/>
    </source>
</evidence>
<keyword evidence="5" id="KW-1185">Reference proteome</keyword>
<evidence type="ECO:0000313" key="4">
    <source>
        <dbReference type="EMBL" id="BAU85164.1"/>
    </source>
</evidence>
<accession>A0A160P2N5</accession>
<dbReference type="GO" id="GO:0016755">
    <property type="term" value="F:aminoacyltransferase activity"/>
    <property type="evidence" value="ECO:0007669"/>
    <property type="project" value="InterPro"/>
</dbReference>
<name>A0A160P2N5_STRLU</name>
<dbReference type="Proteomes" id="UP000217676">
    <property type="component" value="Chromosome"/>
</dbReference>
<keyword evidence="2" id="KW-0808">Transferase</keyword>
<dbReference type="InterPro" id="IPR030903">
    <property type="entry name" value="CDPS"/>
</dbReference>
<evidence type="ECO:0000256" key="2">
    <source>
        <dbReference type="ARBA" id="ARBA00022679"/>
    </source>
</evidence>
<dbReference type="EMBL" id="AP017424">
    <property type="protein sequence ID" value="BAU85164.1"/>
    <property type="molecule type" value="Genomic_DNA"/>
</dbReference>
<dbReference type="InterPro" id="IPR038622">
    <property type="entry name" value="CDPS_sf"/>
</dbReference>
<sequence>MTLRAVRDRVAFAYLVGRLDPGALPAAAQVRAAFDHVDAGLPFLADSPRIPGGGSSVHCARSLPPFGRLLSGERRSGLRAAVRQGYAIVASPD</sequence>
<organism evidence="4 5">
    <name type="scientific">Streptomyces laurentii</name>
    <dbReference type="NCBI Taxonomy" id="39478"/>
    <lineage>
        <taxon>Bacteria</taxon>
        <taxon>Bacillati</taxon>
        <taxon>Actinomycetota</taxon>
        <taxon>Actinomycetes</taxon>
        <taxon>Kitasatosporales</taxon>
        <taxon>Streptomycetaceae</taxon>
        <taxon>Streptomyces</taxon>
    </lineage>
</organism>
<evidence type="ECO:0000256" key="3">
    <source>
        <dbReference type="ARBA" id="ARBA00030771"/>
    </source>
</evidence>
<dbReference type="KEGG" id="slau:SLA_4276"/>
<proteinExistence type="inferred from homology"/>
<dbReference type="Gene3D" id="3.40.50.11710">
    <property type="entry name" value="Cyclodipeptide synthase"/>
    <property type="match status" value="1"/>
</dbReference>
<protein>
    <recommendedName>
        <fullName evidence="3">Cyclodipeptide synthase</fullName>
    </recommendedName>
</protein>
<comment type="similarity">
    <text evidence="1">Belongs to the CDPS family.</text>
</comment>